<evidence type="ECO:0000256" key="3">
    <source>
        <dbReference type="ARBA" id="ARBA00022771"/>
    </source>
</evidence>
<keyword evidence="2" id="KW-0677">Repeat</keyword>
<dbReference type="EMBL" id="JACTNZ010000013">
    <property type="protein sequence ID" value="KAG5516670.1"/>
    <property type="molecule type" value="Genomic_DNA"/>
</dbReference>
<keyword evidence="3 7" id="KW-0863">Zinc-finger</keyword>
<evidence type="ECO:0000256" key="8">
    <source>
        <dbReference type="SAM" id="MobiDB-lite"/>
    </source>
</evidence>
<dbReference type="InterPro" id="IPR036236">
    <property type="entry name" value="Znf_C2H2_sf"/>
</dbReference>
<evidence type="ECO:0000256" key="6">
    <source>
        <dbReference type="ARBA" id="ARBA00023163"/>
    </source>
</evidence>
<keyword evidence="1" id="KW-0479">Metal-binding</keyword>
<evidence type="ECO:0000256" key="7">
    <source>
        <dbReference type="PROSITE-ProRule" id="PRU00042"/>
    </source>
</evidence>
<evidence type="ECO:0000256" key="5">
    <source>
        <dbReference type="ARBA" id="ARBA00023015"/>
    </source>
</evidence>
<dbReference type="Pfam" id="PF13912">
    <property type="entry name" value="zf-C2H2_6"/>
    <property type="match status" value="1"/>
</dbReference>
<dbReference type="PANTHER" id="PTHR45988">
    <property type="entry name" value="C2H2 TYPE ZINC FINGER TRANSCRIPTION FACTOR FAMILY-RELATED"/>
    <property type="match status" value="1"/>
</dbReference>
<keyword evidence="4" id="KW-0862">Zinc</keyword>
<dbReference type="PROSITE" id="PS00028">
    <property type="entry name" value="ZINC_FINGER_C2H2_1"/>
    <property type="match status" value="1"/>
</dbReference>
<dbReference type="PANTHER" id="PTHR45988:SF1">
    <property type="entry name" value="ZINC FINGER PROTEIN AZF2"/>
    <property type="match status" value="1"/>
</dbReference>
<dbReference type="InterPro" id="IPR044653">
    <property type="entry name" value="AZF1/2/3-like"/>
</dbReference>
<evidence type="ECO:0000313" key="11">
    <source>
        <dbReference type="Proteomes" id="UP000823749"/>
    </source>
</evidence>
<feature type="region of interest" description="Disordered" evidence="8">
    <location>
        <begin position="1"/>
        <end position="57"/>
    </location>
</feature>
<evidence type="ECO:0000259" key="9">
    <source>
        <dbReference type="PROSITE" id="PS50157"/>
    </source>
</evidence>
<feature type="compositionally biased region" description="Low complexity" evidence="8">
    <location>
        <begin position="44"/>
        <end position="57"/>
    </location>
</feature>
<dbReference type="GO" id="GO:0005634">
    <property type="term" value="C:nucleus"/>
    <property type="evidence" value="ECO:0007669"/>
    <property type="project" value="TreeGrafter"/>
</dbReference>
<proteinExistence type="predicted"/>
<dbReference type="InterPro" id="IPR013087">
    <property type="entry name" value="Znf_C2H2_type"/>
</dbReference>
<evidence type="ECO:0000256" key="1">
    <source>
        <dbReference type="ARBA" id="ARBA00022723"/>
    </source>
</evidence>
<dbReference type="Proteomes" id="UP000823749">
    <property type="component" value="Chromosome 13"/>
</dbReference>
<name>A0AAV6HSF2_9ERIC</name>
<dbReference type="GO" id="GO:0008270">
    <property type="term" value="F:zinc ion binding"/>
    <property type="evidence" value="ECO:0007669"/>
    <property type="project" value="UniProtKB-KW"/>
</dbReference>
<dbReference type="PROSITE" id="PS50157">
    <property type="entry name" value="ZINC_FINGER_C2H2_2"/>
    <property type="match status" value="1"/>
</dbReference>
<feature type="domain" description="C2H2-type" evidence="9">
    <location>
        <begin position="63"/>
        <end position="85"/>
    </location>
</feature>
<dbReference type="AlphaFoldDB" id="A0AAV6HSF2"/>
<keyword evidence="5" id="KW-0805">Transcription regulation</keyword>
<dbReference type="SUPFAM" id="SSF57667">
    <property type="entry name" value="beta-beta-alpha zinc fingers"/>
    <property type="match status" value="1"/>
</dbReference>
<evidence type="ECO:0000256" key="4">
    <source>
        <dbReference type="ARBA" id="ARBA00022833"/>
    </source>
</evidence>
<reference evidence="10 11" key="1">
    <citation type="submission" date="2020-08" db="EMBL/GenBank/DDBJ databases">
        <title>Plant Genome Project.</title>
        <authorList>
            <person name="Zhang R.-G."/>
        </authorList>
    </citation>
    <scope>NUCLEOTIDE SEQUENCE [LARGE SCALE GENOMIC DNA]</scope>
    <source>
        <strain evidence="10">WSP0</strain>
        <tissue evidence="10">Leaf</tissue>
    </source>
</reference>
<organism evidence="10 11">
    <name type="scientific">Rhododendron griersonianum</name>
    <dbReference type="NCBI Taxonomy" id="479676"/>
    <lineage>
        <taxon>Eukaryota</taxon>
        <taxon>Viridiplantae</taxon>
        <taxon>Streptophyta</taxon>
        <taxon>Embryophyta</taxon>
        <taxon>Tracheophyta</taxon>
        <taxon>Spermatophyta</taxon>
        <taxon>Magnoliopsida</taxon>
        <taxon>eudicotyledons</taxon>
        <taxon>Gunneridae</taxon>
        <taxon>Pentapetalae</taxon>
        <taxon>asterids</taxon>
        <taxon>Ericales</taxon>
        <taxon>Ericaceae</taxon>
        <taxon>Ericoideae</taxon>
        <taxon>Rhodoreae</taxon>
        <taxon>Rhododendron</taxon>
    </lineage>
</organism>
<evidence type="ECO:0000313" key="10">
    <source>
        <dbReference type="EMBL" id="KAG5516670.1"/>
    </source>
</evidence>
<comment type="caution">
    <text evidence="10">The sequence shown here is derived from an EMBL/GenBank/DDBJ whole genome shotgun (WGS) entry which is preliminary data.</text>
</comment>
<keyword evidence="6" id="KW-0804">Transcription</keyword>
<evidence type="ECO:0000256" key="2">
    <source>
        <dbReference type="ARBA" id="ARBA00022737"/>
    </source>
</evidence>
<keyword evidence="11" id="KW-1185">Reference proteome</keyword>
<protein>
    <recommendedName>
        <fullName evidence="9">C2H2-type domain-containing protein</fullName>
    </recommendedName>
</protein>
<dbReference type="GO" id="GO:0003700">
    <property type="term" value="F:DNA-binding transcription factor activity"/>
    <property type="evidence" value="ECO:0007669"/>
    <property type="project" value="InterPro"/>
</dbReference>
<dbReference type="GO" id="GO:0000976">
    <property type="term" value="F:transcription cis-regulatory region binding"/>
    <property type="evidence" value="ECO:0007669"/>
    <property type="project" value="TreeGrafter"/>
</dbReference>
<accession>A0AAV6HSF2</accession>
<gene>
    <name evidence="10" type="ORF">RHGRI_037419</name>
</gene>
<sequence length="123" mass="13173">MRTFASCSPDSLRRAFTRRRPWPVLADHTAFPRSGPTPSPSPPTASTTTTSGGVATMSGGRTHECSICHKCFPTGQALGGHKRRHYEGVIGGGNSRVTTAMATSSEGARSTISHRDFDNSIYY</sequence>